<gene>
    <name evidence="1" type="ORF">STRIP9103_07822</name>
</gene>
<protein>
    <submittedName>
        <fullName evidence="1">Uncharacterized protein</fullName>
    </submittedName>
</protein>
<evidence type="ECO:0000313" key="1">
    <source>
        <dbReference type="EMBL" id="EKX63761.1"/>
    </source>
</evidence>
<dbReference type="EMBL" id="AEJC01000413">
    <property type="protein sequence ID" value="EKX63761.1"/>
    <property type="molecule type" value="Genomic_DNA"/>
</dbReference>
<accession>L1KSJ2</accession>
<organism evidence="1 2">
    <name type="scientific">Streptomyces ipomoeae 91-03</name>
    <dbReference type="NCBI Taxonomy" id="698759"/>
    <lineage>
        <taxon>Bacteria</taxon>
        <taxon>Bacillati</taxon>
        <taxon>Actinomycetota</taxon>
        <taxon>Actinomycetes</taxon>
        <taxon>Kitasatosporales</taxon>
        <taxon>Streptomycetaceae</taxon>
        <taxon>Streptomyces</taxon>
    </lineage>
</organism>
<name>L1KSJ2_9ACTN</name>
<dbReference type="PATRIC" id="fig|698759.3.peg.5577"/>
<comment type="caution">
    <text evidence="1">The sequence shown here is derived from an EMBL/GenBank/DDBJ whole genome shotgun (WGS) entry which is preliminary data.</text>
</comment>
<sequence length="67" mass="7957">MHPPRRLPTHRARHRIVPGPRRHPDDLALVRHTLDDEGRHSRKHHAHKLIDITHAMPTMAVTLHYHR</sequence>
<keyword evidence="2" id="KW-1185">Reference proteome</keyword>
<reference evidence="1 2" key="1">
    <citation type="submission" date="2012-11" db="EMBL/GenBank/DDBJ databases">
        <authorList>
            <person name="Huguet-Tapia J.C."/>
            <person name="Durkin A.S."/>
            <person name="Pettis G.S."/>
            <person name="Badger J.H."/>
        </authorList>
    </citation>
    <scope>NUCLEOTIDE SEQUENCE [LARGE SCALE GENOMIC DNA]</scope>
    <source>
        <strain evidence="1 2">91-03</strain>
    </source>
</reference>
<evidence type="ECO:0000313" key="2">
    <source>
        <dbReference type="Proteomes" id="UP000010411"/>
    </source>
</evidence>
<proteinExistence type="predicted"/>
<dbReference type="Proteomes" id="UP000010411">
    <property type="component" value="Unassembled WGS sequence"/>
</dbReference>
<dbReference type="AlphaFoldDB" id="L1KSJ2"/>